<sequence length="186" mass="20227">MVRSTRKVTACVVLAAVLARGLSPALDSCRGRFAELLPRLAPDGFADEIGDAAKKRDDASYDFAKEVDWNNGILLPPPGKFQPLQALKAIHKMMLCLHVTWSFNLQQVLAGDRRIAGSRHIRGEQLRIEMGGAVDPKLLTAAEAHRKGAWSMYTHAFNSISGPDGVGSRADWDVVKGGADSEKAYE</sequence>
<feature type="signal peptide" evidence="8">
    <location>
        <begin position="1"/>
        <end position="25"/>
    </location>
</feature>
<dbReference type="Pfam" id="PF02429">
    <property type="entry name" value="PCP"/>
    <property type="match status" value="1"/>
</dbReference>
<comment type="subcellular location">
    <subcellularLocation>
        <location evidence="2">Plastid</location>
        <location evidence="2">Chloroplast</location>
    </subcellularLocation>
</comment>
<evidence type="ECO:0000256" key="3">
    <source>
        <dbReference type="ARBA" id="ARBA00022494"/>
    </source>
</evidence>
<name>A0A812L524_SYMPI</name>
<evidence type="ECO:0000313" key="9">
    <source>
        <dbReference type="EMBL" id="CAE7235981.1"/>
    </source>
</evidence>
<dbReference type="GO" id="GO:0009507">
    <property type="term" value="C:chloroplast"/>
    <property type="evidence" value="ECO:0007669"/>
    <property type="project" value="UniProtKB-SubCell"/>
</dbReference>
<evidence type="ECO:0000256" key="8">
    <source>
        <dbReference type="SAM" id="SignalP"/>
    </source>
</evidence>
<dbReference type="GO" id="GO:0016168">
    <property type="term" value="F:chlorophyll binding"/>
    <property type="evidence" value="ECO:0007669"/>
    <property type="project" value="UniProtKB-KW"/>
</dbReference>
<evidence type="ECO:0000256" key="4">
    <source>
        <dbReference type="ARBA" id="ARBA00022528"/>
    </source>
</evidence>
<evidence type="ECO:0000256" key="6">
    <source>
        <dbReference type="ARBA" id="ARBA00022991"/>
    </source>
</evidence>
<comment type="function">
    <text evidence="1">Water-soluble antenna for capture of solar energy in the blue-green range. Peridinin is an asymmetric carotenoid.</text>
</comment>
<keyword evidence="3" id="KW-0148">Chlorophyll</keyword>
<keyword evidence="7" id="KW-0437">Light-harvesting polypeptide</keyword>
<keyword evidence="5" id="KW-0934">Plastid</keyword>
<gene>
    <name evidence="9" type="ORF">SPIL2461_LOCUS3823</name>
</gene>
<evidence type="ECO:0000313" key="10">
    <source>
        <dbReference type="Proteomes" id="UP000649617"/>
    </source>
</evidence>
<dbReference type="OrthoDB" id="444051at2759"/>
<reference evidence="9" key="1">
    <citation type="submission" date="2021-02" db="EMBL/GenBank/DDBJ databases">
        <authorList>
            <person name="Dougan E. K."/>
            <person name="Rhodes N."/>
            <person name="Thang M."/>
            <person name="Chan C."/>
        </authorList>
    </citation>
    <scope>NUCLEOTIDE SEQUENCE</scope>
</reference>
<feature type="non-terminal residue" evidence="9">
    <location>
        <position position="1"/>
    </location>
</feature>
<dbReference type="InterPro" id="IPR003376">
    <property type="entry name" value="Peridinin-chlorophyll-bd_prot"/>
</dbReference>
<dbReference type="GO" id="GO:0030076">
    <property type="term" value="C:light-harvesting complex"/>
    <property type="evidence" value="ECO:0007669"/>
    <property type="project" value="UniProtKB-KW"/>
</dbReference>
<feature type="chain" id="PRO_5032492936" evidence="8">
    <location>
        <begin position="26"/>
        <end position="186"/>
    </location>
</feature>
<protein>
    <submittedName>
        <fullName evidence="9">Uncharacterized protein</fullName>
    </submittedName>
</protein>
<evidence type="ECO:0000256" key="1">
    <source>
        <dbReference type="ARBA" id="ARBA00004098"/>
    </source>
</evidence>
<evidence type="ECO:0000256" key="2">
    <source>
        <dbReference type="ARBA" id="ARBA00004229"/>
    </source>
</evidence>
<comment type="caution">
    <text evidence="9">The sequence shown here is derived from an EMBL/GenBank/DDBJ whole genome shotgun (WGS) entry which is preliminary data.</text>
</comment>
<keyword evidence="4" id="KW-0150">Chloroplast</keyword>
<dbReference type="InterPro" id="IPR036550">
    <property type="entry name" value="Peridinin-chlorophyll-bd_sf"/>
</dbReference>
<organism evidence="9 10">
    <name type="scientific">Symbiodinium pilosum</name>
    <name type="common">Dinoflagellate</name>
    <dbReference type="NCBI Taxonomy" id="2952"/>
    <lineage>
        <taxon>Eukaryota</taxon>
        <taxon>Sar</taxon>
        <taxon>Alveolata</taxon>
        <taxon>Dinophyceae</taxon>
        <taxon>Suessiales</taxon>
        <taxon>Symbiodiniaceae</taxon>
        <taxon>Symbiodinium</taxon>
    </lineage>
</organism>
<dbReference type="Gene3D" id="1.40.10.10">
    <property type="entry name" value="Peridinin-chlorophyll A binding"/>
    <property type="match status" value="1"/>
</dbReference>
<dbReference type="EMBL" id="CAJNIZ010004790">
    <property type="protein sequence ID" value="CAE7235981.1"/>
    <property type="molecule type" value="Genomic_DNA"/>
</dbReference>
<dbReference type="Proteomes" id="UP000649617">
    <property type="component" value="Unassembled WGS sequence"/>
</dbReference>
<evidence type="ECO:0000256" key="7">
    <source>
        <dbReference type="ARBA" id="ARBA00023243"/>
    </source>
</evidence>
<dbReference type="SUPFAM" id="SSF48608">
    <property type="entry name" value="Peridinin-chlorophyll protein"/>
    <property type="match status" value="1"/>
</dbReference>
<keyword evidence="6" id="KW-0157">Chromophore</keyword>
<evidence type="ECO:0000256" key="5">
    <source>
        <dbReference type="ARBA" id="ARBA00022640"/>
    </source>
</evidence>
<keyword evidence="8" id="KW-0732">Signal</keyword>
<dbReference type="AlphaFoldDB" id="A0A812L524"/>
<accession>A0A812L524</accession>
<keyword evidence="10" id="KW-1185">Reference proteome</keyword>
<proteinExistence type="predicted"/>